<dbReference type="PANTHER" id="PTHR23110">
    <property type="entry name" value="BTB DOMAIN TRANSCRIPTION FACTOR"/>
    <property type="match status" value="1"/>
</dbReference>
<name>A0AAN8S5S2_POLSC</name>
<reference evidence="11 12" key="1">
    <citation type="submission" date="2023-10" db="EMBL/GenBank/DDBJ databases">
        <title>Genomes of two closely related lineages of the louse Polyplax serrata with different host specificities.</title>
        <authorList>
            <person name="Martinu J."/>
            <person name="Tarabai H."/>
            <person name="Stefka J."/>
            <person name="Hypsa V."/>
        </authorList>
    </citation>
    <scope>NUCLEOTIDE SEQUENCE [LARGE SCALE GENOMIC DNA]</scope>
    <source>
        <strain evidence="11">HR10_N</strain>
    </source>
</reference>
<protein>
    <recommendedName>
        <fullName evidence="10">BTB domain-containing protein</fullName>
    </recommendedName>
</protein>
<dbReference type="InterPro" id="IPR011333">
    <property type="entry name" value="SKP1/BTB/POZ_sf"/>
</dbReference>
<dbReference type="GO" id="GO:0045476">
    <property type="term" value="P:nurse cell apoptotic process"/>
    <property type="evidence" value="ECO:0007669"/>
    <property type="project" value="UniProtKB-ARBA"/>
</dbReference>
<comment type="caution">
    <text evidence="11">The sequence shown here is derived from an EMBL/GenBank/DDBJ whole genome shotgun (WGS) entry which is preliminary data.</text>
</comment>
<feature type="compositionally biased region" description="Basic and acidic residues" evidence="9">
    <location>
        <begin position="119"/>
        <end position="129"/>
    </location>
</feature>
<dbReference type="GO" id="GO:0016199">
    <property type="term" value="P:axon midline choice point recognition"/>
    <property type="evidence" value="ECO:0007669"/>
    <property type="project" value="UniProtKB-ARBA"/>
</dbReference>
<feature type="region of interest" description="Disordered" evidence="9">
    <location>
        <begin position="119"/>
        <end position="166"/>
    </location>
</feature>
<evidence type="ECO:0000313" key="12">
    <source>
        <dbReference type="Proteomes" id="UP001372834"/>
    </source>
</evidence>
<comment type="function">
    <text evidence="8">Putative transcription factor required for axon growth and guidance in the central and peripheral nervous systems. Repels CNS axons away from the midline by promoting the expression of the midline repellent sli and its receptor robo.</text>
</comment>
<gene>
    <name evidence="11" type="ORF">RUM43_003798</name>
</gene>
<evidence type="ECO:0000313" key="11">
    <source>
        <dbReference type="EMBL" id="KAK6629977.1"/>
    </source>
</evidence>
<dbReference type="SUPFAM" id="SSF54695">
    <property type="entry name" value="POZ domain"/>
    <property type="match status" value="1"/>
</dbReference>
<evidence type="ECO:0000256" key="4">
    <source>
        <dbReference type="ARBA" id="ARBA00022902"/>
    </source>
</evidence>
<evidence type="ECO:0000256" key="9">
    <source>
        <dbReference type="SAM" id="MobiDB-lite"/>
    </source>
</evidence>
<dbReference type="GO" id="GO:0048813">
    <property type="term" value="P:dendrite morphogenesis"/>
    <property type="evidence" value="ECO:0007669"/>
    <property type="project" value="UniProtKB-ARBA"/>
</dbReference>
<dbReference type="GO" id="GO:0045467">
    <property type="term" value="P:R7 cell development"/>
    <property type="evidence" value="ECO:0007669"/>
    <property type="project" value="UniProtKB-ARBA"/>
</dbReference>
<dbReference type="GO" id="GO:0007526">
    <property type="term" value="P:larval somatic muscle development"/>
    <property type="evidence" value="ECO:0007669"/>
    <property type="project" value="UniProtKB-ARBA"/>
</dbReference>
<keyword evidence="6" id="KW-0804">Transcription</keyword>
<evidence type="ECO:0000259" key="10">
    <source>
        <dbReference type="PROSITE" id="PS50097"/>
    </source>
</evidence>
<dbReference type="Pfam" id="PF00651">
    <property type="entry name" value="BTB"/>
    <property type="match status" value="1"/>
</dbReference>
<evidence type="ECO:0000256" key="3">
    <source>
        <dbReference type="ARBA" id="ARBA00022782"/>
    </source>
</evidence>
<dbReference type="GO" id="GO:0005634">
    <property type="term" value="C:nucleus"/>
    <property type="evidence" value="ECO:0007669"/>
    <property type="project" value="UniProtKB-SubCell"/>
</dbReference>
<evidence type="ECO:0000256" key="8">
    <source>
        <dbReference type="ARBA" id="ARBA00037382"/>
    </source>
</evidence>
<keyword evidence="4" id="KW-0524">Neurogenesis</keyword>
<evidence type="ECO:0000256" key="7">
    <source>
        <dbReference type="ARBA" id="ARBA00023242"/>
    </source>
</evidence>
<dbReference type="AlphaFoldDB" id="A0AAN8S5S2"/>
<evidence type="ECO:0000256" key="5">
    <source>
        <dbReference type="ARBA" id="ARBA00023015"/>
    </source>
</evidence>
<dbReference type="PANTHER" id="PTHR23110:SF111">
    <property type="entry name" value="LONGITUDINALS LACKING PROTEIN, ISOFORMS F_I_K_T"/>
    <property type="match status" value="1"/>
</dbReference>
<evidence type="ECO:0000256" key="6">
    <source>
        <dbReference type="ARBA" id="ARBA00023163"/>
    </source>
</evidence>
<keyword evidence="2" id="KW-0217">Developmental protein</keyword>
<proteinExistence type="predicted"/>
<dbReference type="InterPro" id="IPR000210">
    <property type="entry name" value="BTB/POZ_dom"/>
</dbReference>
<evidence type="ECO:0000256" key="1">
    <source>
        <dbReference type="ARBA" id="ARBA00004123"/>
    </source>
</evidence>
<dbReference type="InterPro" id="IPR051095">
    <property type="entry name" value="Dros_DevTransReg"/>
</dbReference>
<dbReference type="GO" id="GO:0008406">
    <property type="term" value="P:gonad development"/>
    <property type="evidence" value="ECO:0007669"/>
    <property type="project" value="UniProtKB-ARBA"/>
</dbReference>
<sequence length="275" mass="30842">MGDHFCLKWNNHQENLTGIMTKLLDEQKFVDVSLVCEMKTFKAHQTVLSACSPYFEQVLEENTHPHPIIILRDVKEGEMTALLQYMYRGEVSVRDDELSGFLQTARALKVRGLSDSKKEMLVPQSREDVSQFSYTSQGDVGSPPKRQKTLNRSLEQDSTSEKHHSDSQVFDFVTGDNLLLVTYVKNILDLSLVTLQPPRAVSPACKSNAKPTGGTSVPDVMTYSENSNEVDYLDAKTHQQPIKQEIESVCLSAEEQSAISHHLVCSAYCSVKLTK</sequence>
<keyword evidence="3" id="KW-0221">Differentiation</keyword>
<dbReference type="EMBL" id="JAWJWE010000036">
    <property type="protein sequence ID" value="KAK6629977.1"/>
    <property type="molecule type" value="Genomic_DNA"/>
</dbReference>
<dbReference type="SMART" id="SM00225">
    <property type="entry name" value="BTB"/>
    <property type="match status" value="1"/>
</dbReference>
<comment type="subcellular location">
    <subcellularLocation>
        <location evidence="1">Nucleus</location>
    </subcellularLocation>
</comment>
<dbReference type="GO" id="GO:0035167">
    <property type="term" value="P:larval lymph gland hemopoiesis"/>
    <property type="evidence" value="ECO:0007669"/>
    <property type="project" value="UniProtKB-ARBA"/>
</dbReference>
<dbReference type="GO" id="GO:0006357">
    <property type="term" value="P:regulation of transcription by RNA polymerase II"/>
    <property type="evidence" value="ECO:0007669"/>
    <property type="project" value="TreeGrafter"/>
</dbReference>
<keyword evidence="7" id="KW-0539">Nucleus</keyword>
<dbReference type="Proteomes" id="UP001372834">
    <property type="component" value="Unassembled WGS sequence"/>
</dbReference>
<evidence type="ECO:0000256" key="2">
    <source>
        <dbReference type="ARBA" id="ARBA00022473"/>
    </source>
</evidence>
<accession>A0AAN8S5S2</accession>
<keyword evidence="5" id="KW-0805">Transcription regulation</keyword>
<dbReference type="PROSITE" id="PS50097">
    <property type="entry name" value="BTB"/>
    <property type="match status" value="1"/>
</dbReference>
<dbReference type="GO" id="GO:0007464">
    <property type="term" value="P:R3/R4 cell fate commitment"/>
    <property type="evidence" value="ECO:0007669"/>
    <property type="project" value="UniProtKB-ARBA"/>
</dbReference>
<feature type="compositionally biased region" description="Polar residues" evidence="9">
    <location>
        <begin position="130"/>
        <end position="139"/>
    </location>
</feature>
<dbReference type="CDD" id="cd18315">
    <property type="entry name" value="BTB_POZ_BAB-like"/>
    <property type="match status" value="1"/>
</dbReference>
<feature type="domain" description="BTB" evidence="10">
    <location>
        <begin position="30"/>
        <end position="95"/>
    </location>
</feature>
<dbReference type="Gene3D" id="3.30.710.10">
    <property type="entry name" value="Potassium Channel Kv1.1, Chain A"/>
    <property type="match status" value="1"/>
</dbReference>
<organism evidence="11 12">
    <name type="scientific">Polyplax serrata</name>
    <name type="common">Common mouse louse</name>
    <dbReference type="NCBI Taxonomy" id="468196"/>
    <lineage>
        <taxon>Eukaryota</taxon>
        <taxon>Metazoa</taxon>
        <taxon>Ecdysozoa</taxon>
        <taxon>Arthropoda</taxon>
        <taxon>Hexapoda</taxon>
        <taxon>Insecta</taxon>
        <taxon>Pterygota</taxon>
        <taxon>Neoptera</taxon>
        <taxon>Paraneoptera</taxon>
        <taxon>Psocodea</taxon>
        <taxon>Troctomorpha</taxon>
        <taxon>Phthiraptera</taxon>
        <taxon>Anoplura</taxon>
        <taxon>Polyplacidae</taxon>
        <taxon>Polyplax</taxon>
    </lineage>
</organism>